<evidence type="ECO:0000313" key="2">
    <source>
        <dbReference type="Proteomes" id="UP000828390"/>
    </source>
</evidence>
<reference evidence="1" key="1">
    <citation type="journal article" date="2019" name="bioRxiv">
        <title>The Genome of the Zebra Mussel, Dreissena polymorpha: A Resource for Invasive Species Research.</title>
        <authorList>
            <person name="McCartney M.A."/>
            <person name="Auch B."/>
            <person name="Kono T."/>
            <person name="Mallez S."/>
            <person name="Zhang Y."/>
            <person name="Obille A."/>
            <person name="Becker A."/>
            <person name="Abrahante J.E."/>
            <person name="Garbe J."/>
            <person name="Badalamenti J.P."/>
            <person name="Herman A."/>
            <person name="Mangelson H."/>
            <person name="Liachko I."/>
            <person name="Sullivan S."/>
            <person name="Sone E.D."/>
            <person name="Koren S."/>
            <person name="Silverstein K.A.T."/>
            <person name="Beckman K.B."/>
            <person name="Gohl D.M."/>
        </authorList>
    </citation>
    <scope>NUCLEOTIDE SEQUENCE</scope>
    <source>
        <strain evidence="1">Duluth1</strain>
        <tissue evidence="1">Whole animal</tissue>
    </source>
</reference>
<keyword evidence="2" id="KW-1185">Reference proteome</keyword>
<proteinExistence type="predicted"/>
<name>A0A9D4K4Z2_DREPO</name>
<dbReference type="EMBL" id="JAIWYP010000004">
    <property type="protein sequence ID" value="KAH3833137.1"/>
    <property type="molecule type" value="Genomic_DNA"/>
</dbReference>
<dbReference type="Proteomes" id="UP000828390">
    <property type="component" value="Unassembled WGS sequence"/>
</dbReference>
<gene>
    <name evidence="1" type="ORF">DPMN_106438</name>
</gene>
<sequence>MAGGRIRPKIIVVDFFVEKCTQYYRALRSSPISTQRCRSLLSHTTLRECNVTVVQEIGSRHAYFEHAQNKRNGIVANKNRCRAARKHLEDLHDHIYDLECRDSKRSKRLT</sequence>
<comment type="caution">
    <text evidence="1">The sequence shown here is derived from an EMBL/GenBank/DDBJ whole genome shotgun (WGS) entry which is preliminary data.</text>
</comment>
<organism evidence="1 2">
    <name type="scientific">Dreissena polymorpha</name>
    <name type="common">Zebra mussel</name>
    <name type="synonym">Mytilus polymorpha</name>
    <dbReference type="NCBI Taxonomy" id="45954"/>
    <lineage>
        <taxon>Eukaryota</taxon>
        <taxon>Metazoa</taxon>
        <taxon>Spiralia</taxon>
        <taxon>Lophotrochozoa</taxon>
        <taxon>Mollusca</taxon>
        <taxon>Bivalvia</taxon>
        <taxon>Autobranchia</taxon>
        <taxon>Heteroconchia</taxon>
        <taxon>Euheterodonta</taxon>
        <taxon>Imparidentia</taxon>
        <taxon>Neoheterodontei</taxon>
        <taxon>Myida</taxon>
        <taxon>Dreissenoidea</taxon>
        <taxon>Dreissenidae</taxon>
        <taxon>Dreissena</taxon>
    </lineage>
</organism>
<dbReference type="AlphaFoldDB" id="A0A9D4K4Z2"/>
<accession>A0A9D4K4Z2</accession>
<evidence type="ECO:0000313" key="1">
    <source>
        <dbReference type="EMBL" id="KAH3833137.1"/>
    </source>
</evidence>
<protein>
    <submittedName>
        <fullName evidence="1">Uncharacterized protein</fullName>
    </submittedName>
</protein>
<reference evidence="1" key="2">
    <citation type="submission" date="2020-11" db="EMBL/GenBank/DDBJ databases">
        <authorList>
            <person name="McCartney M.A."/>
            <person name="Auch B."/>
            <person name="Kono T."/>
            <person name="Mallez S."/>
            <person name="Becker A."/>
            <person name="Gohl D.M."/>
            <person name="Silverstein K.A.T."/>
            <person name="Koren S."/>
            <person name="Bechman K.B."/>
            <person name="Herman A."/>
            <person name="Abrahante J.E."/>
            <person name="Garbe J."/>
        </authorList>
    </citation>
    <scope>NUCLEOTIDE SEQUENCE</scope>
    <source>
        <strain evidence="1">Duluth1</strain>
        <tissue evidence="1">Whole animal</tissue>
    </source>
</reference>